<protein>
    <recommendedName>
        <fullName evidence="2">ABC transporter substrate-binding protein</fullName>
    </recommendedName>
</protein>
<comment type="caution">
    <text evidence="1">The sequence shown here is derived from an EMBL/GenBank/DDBJ whole genome shotgun (WGS) entry which is preliminary data.</text>
</comment>
<name>A0A0F8X9W5_9ZZZZ</name>
<organism evidence="1">
    <name type="scientific">marine sediment metagenome</name>
    <dbReference type="NCBI Taxonomy" id="412755"/>
    <lineage>
        <taxon>unclassified sequences</taxon>
        <taxon>metagenomes</taxon>
        <taxon>ecological metagenomes</taxon>
    </lineage>
</organism>
<dbReference type="PIRSF" id="PIRSF004649">
    <property type="entry name" value="MlaC"/>
    <property type="match status" value="1"/>
</dbReference>
<dbReference type="Gene3D" id="3.10.450.710">
    <property type="entry name" value="Tgt2/MlaC"/>
    <property type="match status" value="1"/>
</dbReference>
<accession>A0A0F8X9W5</accession>
<evidence type="ECO:0000313" key="1">
    <source>
        <dbReference type="EMBL" id="KKK65598.1"/>
    </source>
</evidence>
<dbReference type="AlphaFoldDB" id="A0A0F8X9W5"/>
<dbReference type="Pfam" id="PF05494">
    <property type="entry name" value="MlaC"/>
    <property type="match status" value="1"/>
</dbReference>
<gene>
    <name evidence="1" type="ORF">LCGC14_2972520</name>
</gene>
<reference evidence="1" key="1">
    <citation type="journal article" date="2015" name="Nature">
        <title>Complex archaea that bridge the gap between prokaryotes and eukaryotes.</title>
        <authorList>
            <person name="Spang A."/>
            <person name="Saw J.H."/>
            <person name="Jorgensen S.L."/>
            <person name="Zaremba-Niedzwiedzka K."/>
            <person name="Martijn J."/>
            <person name="Lind A.E."/>
            <person name="van Eijk R."/>
            <person name="Schleper C."/>
            <person name="Guy L."/>
            <person name="Ettema T.J."/>
        </authorList>
    </citation>
    <scope>NUCLEOTIDE SEQUENCE</scope>
</reference>
<proteinExistence type="predicted"/>
<dbReference type="EMBL" id="LAZR01060473">
    <property type="protein sequence ID" value="KKK65598.1"/>
    <property type="molecule type" value="Genomic_DNA"/>
</dbReference>
<dbReference type="InterPro" id="IPR042245">
    <property type="entry name" value="Tgt2/MlaC_sf"/>
</dbReference>
<dbReference type="InterPro" id="IPR008869">
    <property type="entry name" value="MlaC/ttg2D"/>
</dbReference>
<dbReference type="PANTHER" id="PTHR36573:SF1">
    <property type="entry name" value="INTERMEMBRANE PHOSPHOLIPID TRANSPORT SYSTEM BINDING PROTEIN MLAC"/>
    <property type="match status" value="1"/>
</dbReference>
<evidence type="ECO:0008006" key="2">
    <source>
        <dbReference type="Google" id="ProtNLM"/>
    </source>
</evidence>
<sequence>MNTKRLGLSLVLMLVGMTTLAHGLPPMETLQKPMNEMIHILKDPQYREKDKKETQREELWKIIRGIFDFREMSKRSLARNWKRFNSGQRDQFTDVFSTLLGNIYLNKVQGGYQDEKVVYLGEEIIKDKKAVVKTKIVRKNGEIPMNYRMRLHGKKWKIYDFTIEGVGMVRNYRTQFRKILRKESPGQLIERLEKKNAQQ</sequence>
<dbReference type="PANTHER" id="PTHR36573">
    <property type="entry name" value="INTERMEMBRANE PHOSPHOLIPID TRANSPORT SYSTEM BINDING PROTEIN MLAC"/>
    <property type="match status" value="1"/>
</dbReference>